<feature type="transmembrane region" description="Helical" evidence="9">
    <location>
        <begin position="105"/>
        <end position="133"/>
    </location>
</feature>
<dbReference type="Pfam" id="PF02518">
    <property type="entry name" value="HATPase_c"/>
    <property type="match status" value="1"/>
</dbReference>
<evidence type="ECO:0000256" key="7">
    <source>
        <dbReference type="ARBA" id="ARBA00022840"/>
    </source>
</evidence>
<evidence type="ECO:0000256" key="1">
    <source>
        <dbReference type="ARBA" id="ARBA00000085"/>
    </source>
</evidence>
<dbReference type="Gene3D" id="1.20.5.1930">
    <property type="match status" value="1"/>
</dbReference>
<dbReference type="GO" id="GO:0000155">
    <property type="term" value="F:phosphorelay sensor kinase activity"/>
    <property type="evidence" value="ECO:0007669"/>
    <property type="project" value="InterPro"/>
</dbReference>
<keyword evidence="5" id="KW-0547">Nucleotide-binding</keyword>
<dbReference type="InterPro" id="IPR011712">
    <property type="entry name" value="Sig_transdc_His_kin_sub3_dim/P"/>
</dbReference>
<evidence type="ECO:0000256" key="3">
    <source>
        <dbReference type="ARBA" id="ARBA00022553"/>
    </source>
</evidence>
<dbReference type="PANTHER" id="PTHR24421:SF10">
    <property type="entry name" value="NITRATE_NITRITE SENSOR PROTEIN NARQ"/>
    <property type="match status" value="1"/>
</dbReference>
<dbReference type="InterPro" id="IPR025828">
    <property type="entry name" value="Put_sensor_dom"/>
</dbReference>
<dbReference type="Pfam" id="PF07730">
    <property type="entry name" value="HisKA_3"/>
    <property type="match status" value="1"/>
</dbReference>
<keyword evidence="9" id="KW-1133">Transmembrane helix</keyword>
<feature type="transmembrane region" description="Helical" evidence="9">
    <location>
        <begin position="12"/>
        <end position="34"/>
    </location>
</feature>
<dbReference type="SMART" id="SM00387">
    <property type="entry name" value="HATPase_c"/>
    <property type="match status" value="1"/>
</dbReference>
<dbReference type="SUPFAM" id="SSF55874">
    <property type="entry name" value="ATPase domain of HSP90 chaperone/DNA topoisomerase II/histidine kinase"/>
    <property type="match status" value="1"/>
</dbReference>
<evidence type="ECO:0000313" key="11">
    <source>
        <dbReference type="EMBL" id="APU12488.1"/>
    </source>
</evidence>
<accession>A0AAC9PPZ7</accession>
<protein>
    <recommendedName>
        <fullName evidence="2">histidine kinase</fullName>
        <ecNumber evidence="2">2.7.13.3</ecNumber>
    </recommendedName>
</protein>
<keyword evidence="12" id="KW-1185">Reference proteome</keyword>
<dbReference type="Pfam" id="PF13796">
    <property type="entry name" value="Sensor"/>
    <property type="match status" value="1"/>
</dbReference>
<dbReference type="EC" id="2.7.13.3" evidence="2"/>
<feature type="transmembrane region" description="Helical" evidence="9">
    <location>
        <begin position="153"/>
        <end position="179"/>
    </location>
</feature>
<dbReference type="CDD" id="cd16917">
    <property type="entry name" value="HATPase_UhpB-NarQ-NarX-like"/>
    <property type="match status" value="1"/>
</dbReference>
<dbReference type="InterPro" id="IPR050482">
    <property type="entry name" value="Sensor_HK_TwoCompSys"/>
</dbReference>
<keyword evidence="7" id="KW-0067">ATP-binding</keyword>
<keyword evidence="4" id="KW-0808">Transferase</keyword>
<dbReference type="EMBL" id="CP016076">
    <property type="protein sequence ID" value="APU12488.1"/>
    <property type="molecule type" value="Genomic_DNA"/>
</dbReference>
<dbReference type="Gene3D" id="3.30.565.10">
    <property type="entry name" value="Histidine kinase-like ATPase, C-terminal domain"/>
    <property type="match status" value="1"/>
</dbReference>
<evidence type="ECO:0000256" key="9">
    <source>
        <dbReference type="SAM" id="Phobius"/>
    </source>
</evidence>
<keyword evidence="9" id="KW-0812">Transmembrane</keyword>
<gene>
    <name evidence="11" type="ORF">UA74_02005</name>
</gene>
<keyword evidence="9" id="KW-0472">Membrane</keyword>
<dbReference type="GO" id="GO:0016020">
    <property type="term" value="C:membrane"/>
    <property type="evidence" value="ECO:0007669"/>
    <property type="project" value="InterPro"/>
</dbReference>
<evidence type="ECO:0000256" key="5">
    <source>
        <dbReference type="ARBA" id="ARBA00022741"/>
    </source>
</evidence>
<dbReference type="InterPro" id="IPR036890">
    <property type="entry name" value="HATPase_C_sf"/>
</dbReference>
<comment type="catalytic activity">
    <reaction evidence="1">
        <text>ATP + protein L-histidine = ADP + protein N-phospho-L-histidine.</text>
        <dbReference type="EC" id="2.7.13.3"/>
    </reaction>
</comment>
<evidence type="ECO:0000256" key="8">
    <source>
        <dbReference type="ARBA" id="ARBA00023012"/>
    </source>
</evidence>
<reference evidence="12" key="1">
    <citation type="submission" date="2016-06" db="EMBL/GenBank/DDBJ databases">
        <title>Complete genome sequence of Actinoalloteichus fjordicus DSM 46855 (=ADI127-17), type strain of the new species Actinoalloteichus fjordicus.</title>
        <authorList>
            <person name="Ruckert C."/>
            <person name="Nouioui I."/>
            <person name="Willmese J."/>
            <person name="van Wezel G."/>
            <person name="Klenk H.-P."/>
            <person name="Kalinowski J."/>
            <person name="Zotchev S.B."/>
        </authorList>
    </citation>
    <scope>NUCLEOTIDE SEQUENCE [LARGE SCALE GENOMIC DNA]</scope>
    <source>
        <strain evidence="12">ADI127-7</strain>
    </source>
</reference>
<name>A0AAC9PPZ7_9PSEU</name>
<dbReference type="GO" id="GO:0046983">
    <property type="term" value="F:protein dimerization activity"/>
    <property type="evidence" value="ECO:0007669"/>
    <property type="project" value="InterPro"/>
</dbReference>
<sequence length="433" mass="45844">MRERLAQVGRATRYSLATIVSFPIALALFCLLMVSAALIPVGIGIVTTPLLLSATRAVSNGERRRAGAHAGRPVTTRPLDSTGTGLTAFRQALSDPLIFRDFAWLFVRFTAGFILSVTALMFLLMPVMVLSLIPTWHLFSPPPTVLGIPIIGWWQAVIFLPIQALVLTLLVPFVVPWLAGVQVRLDLVLLSSATRRELADRVENLTETRESALLAHGAELRRIERDLHDGTQARLVNIALRLGIAERTFADDPAAAVKLMQQARDGAEEAMTELRDVVRAIYPPILADRGLPGALSALAARCTVPTTLDVADVAGDTPGTGVGDLADVELAAAESALGRIPAAVEAAAYFVVAEALTNVGKHSGAQLVTVWVRRVGDALYVAISDDGRGGIDETAGTGVAGIRRRVAALDGAVTVESPRGGPSTITVELPCGS</sequence>
<dbReference type="GO" id="GO:0005524">
    <property type="term" value="F:ATP binding"/>
    <property type="evidence" value="ECO:0007669"/>
    <property type="project" value="UniProtKB-KW"/>
</dbReference>
<evidence type="ECO:0000256" key="6">
    <source>
        <dbReference type="ARBA" id="ARBA00022777"/>
    </source>
</evidence>
<feature type="domain" description="Histidine kinase/HSP90-like ATPase" evidence="10">
    <location>
        <begin position="343"/>
        <end position="433"/>
    </location>
</feature>
<keyword evidence="8" id="KW-0902">Two-component regulatory system</keyword>
<dbReference type="InterPro" id="IPR003594">
    <property type="entry name" value="HATPase_dom"/>
</dbReference>
<evidence type="ECO:0000313" key="12">
    <source>
        <dbReference type="Proteomes" id="UP000185511"/>
    </source>
</evidence>
<organism evidence="11 12">
    <name type="scientific">Actinoalloteichus fjordicus</name>
    <dbReference type="NCBI Taxonomy" id="1612552"/>
    <lineage>
        <taxon>Bacteria</taxon>
        <taxon>Bacillati</taxon>
        <taxon>Actinomycetota</taxon>
        <taxon>Actinomycetes</taxon>
        <taxon>Pseudonocardiales</taxon>
        <taxon>Pseudonocardiaceae</taxon>
        <taxon>Actinoalloteichus</taxon>
    </lineage>
</organism>
<evidence type="ECO:0000256" key="4">
    <source>
        <dbReference type="ARBA" id="ARBA00022679"/>
    </source>
</evidence>
<dbReference type="PANTHER" id="PTHR24421">
    <property type="entry name" value="NITRATE/NITRITE SENSOR PROTEIN NARX-RELATED"/>
    <property type="match status" value="1"/>
</dbReference>
<proteinExistence type="predicted"/>
<dbReference type="AlphaFoldDB" id="A0AAC9PPZ7"/>
<keyword evidence="3" id="KW-0597">Phosphoprotein</keyword>
<evidence type="ECO:0000256" key="2">
    <source>
        <dbReference type="ARBA" id="ARBA00012438"/>
    </source>
</evidence>
<evidence type="ECO:0000259" key="10">
    <source>
        <dbReference type="SMART" id="SM00387"/>
    </source>
</evidence>
<dbReference type="KEGG" id="acad:UA74_02005"/>
<keyword evidence="6 11" id="KW-0418">Kinase</keyword>
<dbReference type="Proteomes" id="UP000185511">
    <property type="component" value="Chromosome"/>
</dbReference>